<dbReference type="GeneID" id="107117021"/>
<accession>A0ABM1KLF0</accession>
<feature type="compositionally biased region" description="Low complexity" evidence="1">
    <location>
        <begin position="62"/>
        <end position="78"/>
    </location>
</feature>
<evidence type="ECO:0000313" key="3">
    <source>
        <dbReference type="RefSeq" id="XP_015274537.1"/>
    </source>
</evidence>
<feature type="region of interest" description="Disordered" evidence="1">
    <location>
        <begin position="115"/>
        <end position="138"/>
    </location>
</feature>
<name>A0ABM1KLF0_GEKJA</name>
<evidence type="ECO:0000256" key="1">
    <source>
        <dbReference type="SAM" id="MobiDB-lite"/>
    </source>
</evidence>
<evidence type="ECO:0000313" key="2">
    <source>
        <dbReference type="Proteomes" id="UP000694871"/>
    </source>
</evidence>
<protein>
    <submittedName>
        <fullName evidence="3">Uncharacterized protein LOC107117021</fullName>
    </submittedName>
</protein>
<feature type="non-terminal residue" evidence="3">
    <location>
        <position position="1"/>
    </location>
</feature>
<gene>
    <name evidence="3" type="primary">LOC107117021</name>
</gene>
<dbReference type="Proteomes" id="UP000694871">
    <property type="component" value="Unplaced"/>
</dbReference>
<feature type="region of interest" description="Disordered" evidence="1">
    <location>
        <begin position="331"/>
        <end position="394"/>
    </location>
</feature>
<keyword evidence="2" id="KW-1185">Reference proteome</keyword>
<reference evidence="3" key="1">
    <citation type="submission" date="2025-08" db="UniProtKB">
        <authorList>
            <consortium name="RefSeq"/>
        </authorList>
    </citation>
    <scope>IDENTIFICATION</scope>
</reference>
<feature type="region of interest" description="Disordered" evidence="1">
    <location>
        <begin position="62"/>
        <end position="98"/>
    </location>
</feature>
<feature type="compositionally biased region" description="Basic and acidic residues" evidence="1">
    <location>
        <begin position="331"/>
        <end position="342"/>
    </location>
</feature>
<feature type="compositionally biased region" description="Polar residues" evidence="1">
    <location>
        <begin position="471"/>
        <end position="481"/>
    </location>
</feature>
<dbReference type="RefSeq" id="XP_015274537.1">
    <property type="nucleotide sequence ID" value="XM_015419051.1"/>
</dbReference>
<sequence length="507" mass="56535">CSYHPRNEPTSPKKCKNVPEIDFRGKGSSVSSEWTSVRVIPEEEMTEHNLLAVRVMVTSDGSSSELESDYYGDSSSSEFNKGLLPSPEPRSYTSTSPRLLPLNTSLVQKEECHAKSKPANTLRRASSLRETSALKKSQSWKKKIQSNFPLLNSKKNGPYSKDTPARIKSDFEDDRFPTELMSLNKTPEITTGHFKLHGRAFQRKGGATEVPEEIPFYVPHHSFHSSTDSSPLARSKSFHHGHMTSVPIGKKHEADIYNIGDQRLKNQTVCRECKTSGLLAKCSDASSVNFEKEHKAASVSSKDQHRSKAKNKIMRKITFSMEQSRLRALKDGELNGTRREPQDQGILEQTPKPSSCHRHPDFSEGCSPITSPEHKPPKNTDNCPKGHIAGQSKSPLRLIASAIRKSIIEPLTSPPEGLKKTQETNARLPSENREFSFPSTVGLRNSKNREEHDTWMQEPSELCTPGKGLETGSSDSSSFSNCPGEEYSYDDTTFPVYSMHTSPSESR</sequence>
<proteinExistence type="predicted"/>
<feature type="region of interest" description="Disordered" evidence="1">
    <location>
        <begin position="410"/>
        <end position="507"/>
    </location>
</feature>
<organism evidence="2 3">
    <name type="scientific">Gekko japonicus</name>
    <name type="common">Schlegel's Japanese gecko</name>
    <dbReference type="NCBI Taxonomy" id="146911"/>
    <lineage>
        <taxon>Eukaryota</taxon>
        <taxon>Metazoa</taxon>
        <taxon>Chordata</taxon>
        <taxon>Craniata</taxon>
        <taxon>Vertebrata</taxon>
        <taxon>Euteleostomi</taxon>
        <taxon>Lepidosauria</taxon>
        <taxon>Squamata</taxon>
        <taxon>Bifurcata</taxon>
        <taxon>Gekkota</taxon>
        <taxon>Gekkonidae</taxon>
        <taxon>Gekkoninae</taxon>
        <taxon>Gekko</taxon>
    </lineage>
</organism>